<dbReference type="PANTHER" id="PTHR31189:SF2">
    <property type="entry name" value="RMLC-LIKE CUPINS SUPERFAMILY PROTEIN"/>
    <property type="match status" value="1"/>
</dbReference>
<feature type="region of interest" description="Disordered" evidence="1">
    <location>
        <begin position="1"/>
        <end position="40"/>
    </location>
</feature>
<proteinExistence type="predicted"/>
<reference evidence="4" key="1">
    <citation type="submission" date="2016-10" db="EMBL/GenBank/DDBJ databases">
        <authorList>
            <person name="Varghese N."/>
            <person name="Submissions S."/>
        </authorList>
    </citation>
    <scope>NUCLEOTIDE SEQUENCE [LARGE SCALE GENOMIC DNA]</scope>
    <source>
        <strain evidence="4">JS21-1</strain>
    </source>
</reference>
<evidence type="ECO:0000259" key="2">
    <source>
        <dbReference type="SMART" id="SM00835"/>
    </source>
</evidence>
<dbReference type="Gene3D" id="2.60.120.10">
    <property type="entry name" value="Jelly Rolls"/>
    <property type="match status" value="1"/>
</dbReference>
<evidence type="ECO:0000256" key="1">
    <source>
        <dbReference type="SAM" id="MobiDB-lite"/>
    </source>
</evidence>
<name>A0A1H7FED6_9SPHN</name>
<keyword evidence="4" id="KW-1185">Reference proteome</keyword>
<organism evidence="3 4">
    <name type="scientific">Sphingomonas palmae</name>
    <dbReference type="NCBI Taxonomy" id="1855283"/>
    <lineage>
        <taxon>Bacteria</taxon>
        <taxon>Pseudomonadati</taxon>
        <taxon>Pseudomonadota</taxon>
        <taxon>Alphaproteobacteria</taxon>
        <taxon>Sphingomonadales</taxon>
        <taxon>Sphingomonadaceae</taxon>
        <taxon>Sphingomonas</taxon>
    </lineage>
</organism>
<dbReference type="SUPFAM" id="SSF51182">
    <property type="entry name" value="RmlC-like cupins"/>
    <property type="match status" value="1"/>
</dbReference>
<protein>
    <submittedName>
        <fullName evidence="3">Oxalate decarboxylase</fullName>
    </submittedName>
</protein>
<dbReference type="AlphaFoldDB" id="A0A1H7FED6"/>
<feature type="domain" description="Cupin type-1" evidence="2">
    <location>
        <begin position="43"/>
        <end position="190"/>
    </location>
</feature>
<dbReference type="InterPro" id="IPR014710">
    <property type="entry name" value="RmlC-like_jellyroll"/>
</dbReference>
<dbReference type="PANTHER" id="PTHR31189">
    <property type="entry name" value="OS03G0336100 PROTEIN-RELATED"/>
    <property type="match status" value="1"/>
</dbReference>
<dbReference type="RefSeq" id="WP_218139351.1">
    <property type="nucleotide sequence ID" value="NZ_FNZZ01000001.1"/>
</dbReference>
<dbReference type="STRING" id="1855283.SAMN05216382_0035"/>
<dbReference type="InterPro" id="IPR019780">
    <property type="entry name" value="Germin_Mn-BS"/>
</dbReference>
<dbReference type="PROSITE" id="PS00725">
    <property type="entry name" value="GERMIN"/>
    <property type="match status" value="1"/>
</dbReference>
<evidence type="ECO:0000313" key="4">
    <source>
        <dbReference type="Proteomes" id="UP000199214"/>
    </source>
</evidence>
<gene>
    <name evidence="3" type="ORF">SAMN05216382_0035</name>
</gene>
<dbReference type="EMBL" id="FNZZ01000001">
    <property type="protein sequence ID" value="SEK24543.1"/>
    <property type="molecule type" value="Genomic_DNA"/>
</dbReference>
<dbReference type="InterPro" id="IPR011051">
    <property type="entry name" value="RmlC_Cupin_sf"/>
</dbReference>
<dbReference type="SMART" id="SM00835">
    <property type="entry name" value="Cupin_1"/>
    <property type="match status" value="1"/>
</dbReference>
<accession>A0A1H7FED6</accession>
<dbReference type="CDD" id="cd20306">
    <property type="entry name" value="cupin_OxDC-like"/>
    <property type="match status" value="1"/>
</dbReference>
<evidence type="ECO:0000313" key="3">
    <source>
        <dbReference type="EMBL" id="SEK24543.1"/>
    </source>
</evidence>
<dbReference type="InterPro" id="IPR006045">
    <property type="entry name" value="Cupin_1"/>
</dbReference>
<dbReference type="InterPro" id="IPR050253">
    <property type="entry name" value="Seed_Storage-Functional"/>
</dbReference>
<dbReference type="GO" id="GO:0030145">
    <property type="term" value="F:manganese ion binding"/>
    <property type="evidence" value="ECO:0007669"/>
    <property type="project" value="InterPro"/>
</dbReference>
<dbReference type="Proteomes" id="UP000199214">
    <property type="component" value="Unassembled WGS sequence"/>
</dbReference>
<dbReference type="Pfam" id="PF00190">
    <property type="entry name" value="Cupin_1"/>
    <property type="match status" value="1"/>
</dbReference>
<sequence>MDDLDTQAADNAAVHHAASEPGGKPSFAMTDGGGADPTHQHLFHLAGAAPSRFDGGDLRGAVADNWSVLKGQQGSVYLARLAPGGVREPHWHPSAWEMNFVISGRVRWSLVGPGGTGDAFEGKAGDLVFAPQGHFHYFENASDTEDLVVLIVFNTSVAEPDDDIGLVESLSAIPPDVLGAIFGVPADTFKAIPKNRDRVVIASKNKEPANG</sequence>